<keyword evidence="9" id="KW-1185">Reference proteome</keyword>
<evidence type="ECO:0000256" key="6">
    <source>
        <dbReference type="ARBA" id="ARBA00023242"/>
    </source>
</evidence>
<keyword evidence="6" id="KW-0539">Nucleus</keyword>
<dbReference type="InterPro" id="IPR038846">
    <property type="entry name" value="RPC9"/>
</dbReference>
<reference evidence="8 9" key="1">
    <citation type="submission" date="2019-01" db="EMBL/GenBank/DDBJ databases">
        <title>Genomes sequencing and comparative genomics of infectious freshwater microsporidia, Cucumispora dikerogammari and Thelohania contejeani.</title>
        <authorList>
            <person name="Cormier A."/>
            <person name="Giraud I."/>
            <person name="Wattier R."/>
            <person name="Teixeira M."/>
            <person name="Grandjean F."/>
            <person name="Rigaud T."/>
            <person name="Cordaux R."/>
        </authorList>
    </citation>
    <scope>NUCLEOTIDE SEQUENCE [LARGE SCALE GENOMIC DNA]</scope>
    <source>
        <strain evidence="8">T1</strain>
        <tissue evidence="8">Spores</tissue>
    </source>
</reference>
<dbReference type="PANTHER" id="PTHR15561:SF0">
    <property type="entry name" value="DNA-DIRECTED RNA POLYMERASE III SUBUNIT RPC9"/>
    <property type="match status" value="1"/>
</dbReference>
<dbReference type="Proteomes" id="UP001516464">
    <property type="component" value="Unassembled WGS sequence"/>
</dbReference>
<dbReference type="InterPro" id="IPR038324">
    <property type="entry name" value="Rpb4/RPC9_sf"/>
</dbReference>
<proteinExistence type="inferred from homology"/>
<evidence type="ECO:0000256" key="5">
    <source>
        <dbReference type="ARBA" id="ARBA00023163"/>
    </source>
</evidence>
<dbReference type="SUPFAM" id="SSF47819">
    <property type="entry name" value="HRDC-like"/>
    <property type="match status" value="1"/>
</dbReference>
<evidence type="ECO:0000313" key="9">
    <source>
        <dbReference type="Proteomes" id="UP001516464"/>
    </source>
</evidence>
<protein>
    <recommendedName>
        <fullName evidence="3">DNA-directed RNA polymerase III subunit RPC9</fullName>
    </recommendedName>
</protein>
<comment type="subcellular location">
    <subcellularLocation>
        <location evidence="1">Nucleus</location>
    </subcellularLocation>
</comment>
<dbReference type="InterPro" id="IPR010997">
    <property type="entry name" value="HRDC-like_sf"/>
</dbReference>
<evidence type="ECO:0000313" key="8">
    <source>
        <dbReference type="EMBL" id="KAF7684621.1"/>
    </source>
</evidence>
<evidence type="ECO:0000256" key="4">
    <source>
        <dbReference type="ARBA" id="ARBA00022478"/>
    </source>
</evidence>
<gene>
    <name evidence="8" type="ORF">TCON_0164</name>
</gene>
<accession>A0ABQ7I2E2</accession>
<dbReference type="InterPro" id="IPR005574">
    <property type="entry name" value="Rpb4/RPC9"/>
</dbReference>
<evidence type="ECO:0000256" key="3">
    <source>
        <dbReference type="ARBA" id="ARBA00016672"/>
    </source>
</evidence>
<organism evidence="8 9">
    <name type="scientific">Astathelohania contejeani</name>
    <dbReference type="NCBI Taxonomy" id="164912"/>
    <lineage>
        <taxon>Eukaryota</taxon>
        <taxon>Fungi</taxon>
        <taxon>Fungi incertae sedis</taxon>
        <taxon>Microsporidia</taxon>
        <taxon>Astathelohaniidae</taxon>
        <taxon>Astathelohania</taxon>
    </lineage>
</organism>
<dbReference type="Pfam" id="PF03874">
    <property type="entry name" value="RNA_pol_Rpb4"/>
    <property type="match status" value="1"/>
</dbReference>
<sequence length="114" mass="13602">MKILNENVGYLTKSEVIDFINSTETAPNQKEETMKHYIQEYCADAPPLEVVKEIKEELGRMELTQFEIYQLIEIWPQTLLCLQLVIEEMEERFNENELFSILELFKKRNKTELI</sequence>
<feature type="domain" description="RNA polymerase Rpb4/RPC9 core" evidence="7">
    <location>
        <begin position="1"/>
        <end position="112"/>
    </location>
</feature>
<keyword evidence="4" id="KW-0240">DNA-directed RNA polymerase</keyword>
<evidence type="ECO:0000256" key="2">
    <source>
        <dbReference type="ARBA" id="ARBA00006898"/>
    </source>
</evidence>
<dbReference type="SMART" id="SM00657">
    <property type="entry name" value="RPOL4c"/>
    <property type="match status" value="1"/>
</dbReference>
<keyword evidence="5" id="KW-0804">Transcription</keyword>
<name>A0ABQ7I2E2_9MICR</name>
<dbReference type="EMBL" id="SBIQ01000006">
    <property type="protein sequence ID" value="KAF7684621.1"/>
    <property type="molecule type" value="Genomic_DNA"/>
</dbReference>
<comment type="similarity">
    <text evidence="2">Belongs to the eukaryotic RPC9 RNA polymerase subunit family.</text>
</comment>
<dbReference type="InterPro" id="IPR006590">
    <property type="entry name" value="RNA_pol_Rpb4/RPC9_core"/>
</dbReference>
<dbReference type="PANTHER" id="PTHR15561">
    <property type="entry name" value="CALCITONIN GENE-RELATED PEPTIDE-RECEPTOR COMPONENT PROTEIN"/>
    <property type="match status" value="1"/>
</dbReference>
<comment type="caution">
    <text evidence="8">The sequence shown here is derived from an EMBL/GenBank/DDBJ whole genome shotgun (WGS) entry which is preliminary data.</text>
</comment>
<dbReference type="Gene3D" id="1.20.1250.40">
    <property type="match status" value="1"/>
</dbReference>
<evidence type="ECO:0000256" key="1">
    <source>
        <dbReference type="ARBA" id="ARBA00004123"/>
    </source>
</evidence>
<evidence type="ECO:0000259" key="7">
    <source>
        <dbReference type="SMART" id="SM00657"/>
    </source>
</evidence>